<name>A0AB33HQ07_MYCPM</name>
<protein>
    <submittedName>
        <fullName evidence="4">Adhesin P1 homolog</fullName>
    </submittedName>
</protein>
<feature type="compositionally biased region" description="Low complexity" evidence="2">
    <location>
        <begin position="56"/>
        <end position="72"/>
    </location>
</feature>
<organism evidence="4 5">
    <name type="scientific">Mycoplasmoides pneumoniae 309</name>
    <dbReference type="NCBI Taxonomy" id="1112856"/>
    <lineage>
        <taxon>Bacteria</taxon>
        <taxon>Bacillati</taxon>
        <taxon>Mycoplasmatota</taxon>
        <taxon>Mycoplasmoidales</taxon>
        <taxon>Mycoplasmoidaceae</taxon>
        <taxon>Mycoplasmoides</taxon>
    </lineage>
</organism>
<dbReference type="KEGG" id="mpm:MPNA1320"/>
<evidence type="ECO:0000313" key="4">
    <source>
        <dbReference type="EMBL" id="BAL21705.1"/>
    </source>
</evidence>
<dbReference type="AlphaFoldDB" id="A0AB33HQ07"/>
<accession>A0AB33HQ07</accession>
<reference evidence="5" key="1">
    <citation type="journal article" date="2012" name="J. Bacteriol.">
        <title>Complete genome sequence of Mycoplasma pneumoniae type 2a strain 309, isolated in Japan.</title>
        <authorList>
            <person name="Kenri T."/>
            <person name="Horino A."/>
            <person name="Matsui M."/>
            <person name="Sasaki Y."/>
            <person name="Suzuki S."/>
            <person name="Narita M."/>
            <person name="Ohya H."/>
            <person name="Okazaki N."/>
            <person name="Shibayama K."/>
        </authorList>
    </citation>
    <scope>NUCLEOTIDE SEQUENCE [LARGE SCALE GENOMIC DNA]</scope>
    <source>
        <strain evidence="5">309</strain>
    </source>
</reference>
<proteinExistence type="inferred from homology"/>
<feature type="region of interest" description="Disordered" evidence="2">
    <location>
        <begin position="56"/>
        <end position="115"/>
    </location>
</feature>
<evidence type="ECO:0000256" key="1">
    <source>
        <dbReference type="ARBA" id="ARBA00007914"/>
    </source>
</evidence>
<sequence>MGLQLSGLDASDSDQRELIWAKRPWAAFRGSWVNRLGRVESVWDLKGVWADQAHSAVSESQAATSSTTTTATGDTLPEHPNALAYQISSTDKDSYKASTQGSGQTNSQNTSPYLHLIKPKKVTASDKLDDDLKNLLDPNEVRVKLRQSFGTDHSTQPQPQALKTTTPVFGTNSGNLGSVLSDGGTTQDSSTTNQLSPVERVSGWLVGQLPSTSDGNTSSTNNLAPNTNTGNEVVGVGDLSKRASIESSRLWIALKP</sequence>
<dbReference type="EMBL" id="AP012303">
    <property type="protein sequence ID" value="BAL21705.1"/>
    <property type="molecule type" value="Genomic_DNA"/>
</dbReference>
<feature type="compositionally biased region" description="Polar residues" evidence="2">
    <location>
        <begin position="149"/>
        <end position="178"/>
    </location>
</feature>
<dbReference type="Pfam" id="PF03257">
    <property type="entry name" value="Adhesin_P1_C"/>
    <property type="match status" value="1"/>
</dbReference>
<feature type="domain" description="Adhesin P1 C-terminal" evidence="3">
    <location>
        <begin position="91"/>
        <end position="204"/>
    </location>
</feature>
<gene>
    <name evidence="4" type="ORF">MPNA1320</name>
</gene>
<feature type="compositionally biased region" description="Low complexity" evidence="2">
    <location>
        <begin position="211"/>
        <end position="222"/>
    </location>
</feature>
<dbReference type="Proteomes" id="UP000007105">
    <property type="component" value="Chromosome"/>
</dbReference>
<feature type="compositionally biased region" description="Low complexity" evidence="2">
    <location>
        <begin position="181"/>
        <end position="192"/>
    </location>
</feature>
<evidence type="ECO:0000256" key="2">
    <source>
        <dbReference type="SAM" id="MobiDB-lite"/>
    </source>
</evidence>
<comment type="similarity">
    <text evidence="1">Belongs to the adhesin P1 family.</text>
</comment>
<dbReference type="InterPro" id="IPR004940">
    <property type="entry name" value="Adhesin_P1_C"/>
</dbReference>
<feature type="compositionally biased region" description="Polar residues" evidence="2">
    <location>
        <begin position="96"/>
        <end position="112"/>
    </location>
</feature>
<feature type="region of interest" description="Disordered" evidence="2">
    <location>
        <begin position="149"/>
        <end position="235"/>
    </location>
</feature>
<evidence type="ECO:0000259" key="3">
    <source>
        <dbReference type="Pfam" id="PF03257"/>
    </source>
</evidence>
<evidence type="ECO:0000313" key="5">
    <source>
        <dbReference type="Proteomes" id="UP000007105"/>
    </source>
</evidence>